<dbReference type="SUPFAM" id="SSF55874">
    <property type="entry name" value="ATPase domain of HSP90 chaperone/DNA topoisomerase II/histidine kinase"/>
    <property type="match status" value="1"/>
</dbReference>
<keyword evidence="1" id="KW-0812">Transmembrane</keyword>
<keyword evidence="1" id="KW-0472">Membrane</keyword>
<feature type="domain" description="Histidine kinase" evidence="2">
    <location>
        <begin position="358"/>
        <end position="551"/>
    </location>
</feature>
<gene>
    <name evidence="3" type="ordered locus">MSWAN_1892</name>
</gene>
<dbReference type="PANTHER" id="PTHR43065:SF23">
    <property type="entry name" value="SENSOR HISTIDINE KINASE PDTAS"/>
    <property type="match status" value="1"/>
</dbReference>
<dbReference type="eggNOG" id="arCOG02327">
    <property type="taxonomic scope" value="Archaea"/>
</dbReference>
<feature type="transmembrane region" description="Helical" evidence="1">
    <location>
        <begin position="145"/>
        <end position="166"/>
    </location>
</feature>
<feature type="transmembrane region" description="Helical" evidence="1">
    <location>
        <begin position="37"/>
        <end position="57"/>
    </location>
</feature>
<dbReference type="RefSeq" id="WP_013826400.1">
    <property type="nucleotide sequence ID" value="NC_015574.1"/>
</dbReference>
<dbReference type="InterPro" id="IPR005467">
    <property type="entry name" value="His_kinase_dom"/>
</dbReference>
<dbReference type="InterPro" id="IPR031621">
    <property type="entry name" value="HisKA_7TM"/>
</dbReference>
<dbReference type="SMART" id="SM00387">
    <property type="entry name" value="HATPase_c"/>
    <property type="match status" value="1"/>
</dbReference>
<dbReference type="InterPro" id="IPR003594">
    <property type="entry name" value="HATPase_dom"/>
</dbReference>
<proteinExistence type="predicted"/>
<evidence type="ECO:0000313" key="3">
    <source>
        <dbReference type="EMBL" id="AEG18901.1"/>
    </source>
</evidence>
<dbReference type="PROSITE" id="PS50109">
    <property type="entry name" value="HIS_KIN"/>
    <property type="match status" value="1"/>
</dbReference>
<dbReference type="EMBL" id="CP002772">
    <property type="protein sequence ID" value="AEG18901.1"/>
    <property type="molecule type" value="Genomic_DNA"/>
</dbReference>
<evidence type="ECO:0000313" key="4">
    <source>
        <dbReference type="Proteomes" id="UP000009231"/>
    </source>
</evidence>
<dbReference type="GO" id="GO:0016301">
    <property type="term" value="F:kinase activity"/>
    <property type="evidence" value="ECO:0007669"/>
    <property type="project" value="UniProtKB-KW"/>
</dbReference>
<dbReference type="OrthoDB" id="8127at2157"/>
<dbReference type="GeneID" id="25394803"/>
<feature type="transmembrane region" description="Helical" evidence="1">
    <location>
        <begin position="69"/>
        <end position="89"/>
    </location>
</feature>
<dbReference type="Pfam" id="PF16927">
    <property type="entry name" value="HisKA_7TM"/>
    <property type="match status" value="1"/>
</dbReference>
<dbReference type="PANTHER" id="PTHR43065">
    <property type="entry name" value="SENSOR HISTIDINE KINASE"/>
    <property type="match status" value="1"/>
</dbReference>
<name>F6D5U8_METPW</name>
<dbReference type="KEGG" id="mew:MSWAN_1892"/>
<dbReference type="AlphaFoldDB" id="F6D5U8"/>
<dbReference type="STRING" id="868131.MSWAN_1892"/>
<feature type="transmembrane region" description="Helical" evidence="1">
    <location>
        <begin position="101"/>
        <end position="125"/>
    </location>
</feature>
<feature type="transmembrane region" description="Helical" evidence="1">
    <location>
        <begin position="178"/>
        <end position="199"/>
    </location>
</feature>
<protein>
    <submittedName>
        <fullName evidence="3">Signal transduction histidine kinase</fullName>
    </submittedName>
</protein>
<dbReference type="HOGENOM" id="CLU_000445_114_58_2"/>
<dbReference type="InterPro" id="IPR035965">
    <property type="entry name" value="PAS-like_dom_sf"/>
</dbReference>
<keyword evidence="3" id="KW-0808">Transferase</keyword>
<dbReference type="Pfam" id="PF07568">
    <property type="entry name" value="HisKA_2"/>
    <property type="match status" value="1"/>
</dbReference>
<keyword evidence="4" id="KW-1185">Reference proteome</keyword>
<dbReference type="Pfam" id="PF02518">
    <property type="entry name" value="HATPase_c"/>
    <property type="match status" value="1"/>
</dbReference>
<dbReference type="Proteomes" id="UP000009231">
    <property type="component" value="Chromosome"/>
</dbReference>
<dbReference type="InterPro" id="IPR011495">
    <property type="entry name" value="Sig_transdc_His_kin_sub2_dim/P"/>
</dbReference>
<dbReference type="InterPro" id="IPR000014">
    <property type="entry name" value="PAS"/>
</dbReference>
<accession>F6D5U8</accession>
<dbReference type="SUPFAM" id="SSF55785">
    <property type="entry name" value="PYP-like sensor domain (PAS domain)"/>
    <property type="match status" value="1"/>
</dbReference>
<feature type="transmembrane region" description="Helical" evidence="1">
    <location>
        <begin position="6"/>
        <end position="25"/>
    </location>
</feature>
<sequence length="552" mass="62234">MNDSYIVYVIILALSSLIALLLTFYTWKRRKVPGASYISLALLGVAFWSFCGINEVMTVNVASNIFWSQMSYIGVVIIAPLWFLFALTYTQNERWLTKSRLLLLMVIPFAVLVMVFTNQWYGLIWPHVTTVSTASGTVFVYDHGMGAWINVIYSYTLMIIGMILLFQTVINSPGLYRYQAGLLLVGAMVPLLLNAVYLADLFPDPGVDPTPIAFFITGLVSAWSIFRFRFLNIMPVAHTAIFNNMSGAVVVFDAKNRIVETNSAARKLLGLEGNVLGQSADSVMKNVQDFVIPDEETRKHYETRLGSQHCWLDVQIKPLHGNNSFLGHLVSLTDITRTKIAEENAQKALEEKELLMKEIHHRVKNNLMVISSLLNLQSRYVKDEKARNILKESRNRANSMALIHERLYGFSDLKNINFGEYTRSLTTDLFRNYAVDTSNIKLEMAVEDIQLDVDTAVPLGLILNELISNCLKYAFPADNKGTLKIVFKKEDDNCILKVKDDGVGIPADIDVKKSDTLGLTLVRGLVEQIEGLLTFDMDHGTEITIIFMEREL</sequence>
<organism evidence="3 4">
    <name type="scientific">Methanobacterium paludis (strain DSM 25820 / JCM 18151 / SWAN1)</name>
    <dbReference type="NCBI Taxonomy" id="868131"/>
    <lineage>
        <taxon>Archaea</taxon>
        <taxon>Methanobacteriati</taxon>
        <taxon>Methanobacteriota</taxon>
        <taxon>Methanomada group</taxon>
        <taxon>Methanobacteria</taxon>
        <taxon>Methanobacteriales</taxon>
        <taxon>Methanobacteriaceae</taxon>
        <taxon>Methanobacterium</taxon>
    </lineage>
</organism>
<evidence type="ECO:0000259" key="2">
    <source>
        <dbReference type="PROSITE" id="PS50109"/>
    </source>
</evidence>
<feature type="transmembrane region" description="Helical" evidence="1">
    <location>
        <begin position="211"/>
        <end position="228"/>
    </location>
</feature>
<dbReference type="Pfam" id="PF13188">
    <property type="entry name" value="PAS_8"/>
    <property type="match status" value="1"/>
</dbReference>
<evidence type="ECO:0000256" key="1">
    <source>
        <dbReference type="SAM" id="Phobius"/>
    </source>
</evidence>
<keyword evidence="3" id="KW-0418">Kinase</keyword>
<dbReference type="Gene3D" id="3.30.565.10">
    <property type="entry name" value="Histidine kinase-like ATPase, C-terminal domain"/>
    <property type="match status" value="1"/>
</dbReference>
<dbReference type="Gene3D" id="3.30.450.20">
    <property type="entry name" value="PAS domain"/>
    <property type="match status" value="1"/>
</dbReference>
<dbReference type="NCBIfam" id="TIGR00229">
    <property type="entry name" value="sensory_box"/>
    <property type="match status" value="1"/>
</dbReference>
<reference evidence="3 4" key="1">
    <citation type="journal article" date="2014" name="Int. J. Syst. Evol. Microbiol.">
        <title>Methanobacterium paludis sp. nov. and a novel strain of Methanobacterium lacus isolated from northern peatlands.</title>
        <authorList>
            <person name="Cadillo-Quiroz H."/>
            <person name="Brauer S.L."/>
            <person name="Goodson N."/>
            <person name="Yavitt J.B."/>
            <person name="Zinder S.H."/>
        </authorList>
    </citation>
    <scope>NUCLEOTIDE SEQUENCE [LARGE SCALE GENOMIC DNA]</scope>
    <source>
        <strain evidence="4">DSM 25820 / JCM 18151 / SWAN1</strain>
    </source>
</reference>
<keyword evidence="1" id="KW-1133">Transmembrane helix</keyword>
<dbReference type="InterPro" id="IPR036890">
    <property type="entry name" value="HATPase_C_sf"/>
</dbReference>